<evidence type="ECO:0000313" key="1">
    <source>
        <dbReference type="EMBL" id="RAH66901.1"/>
    </source>
</evidence>
<name>A0ACD1GZI9_9EURO</name>
<proteinExistence type="predicted"/>
<accession>A0ACD1GZI9</accession>
<dbReference type="EMBL" id="KZ824978">
    <property type="protein sequence ID" value="RAH66901.1"/>
    <property type="molecule type" value="Genomic_DNA"/>
</dbReference>
<protein>
    <submittedName>
        <fullName evidence="1">Uncharacterized protein</fullName>
    </submittedName>
</protein>
<dbReference type="Proteomes" id="UP000249661">
    <property type="component" value="Unassembled WGS sequence"/>
</dbReference>
<organism evidence="1 2">
    <name type="scientific">Aspergillus aculeatinus CBS 121060</name>
    <dbReference type="NCBI Taxonomy" id="1448322"/>
    <lineage>
        <taxon>Eukaryota</taxon>
        <taxon>Fungi</taxon>
        <taxon>Dikarya</taxon>
        <taxon>Ascomycota</taxon>
        <taxon>Pezizomycotina</taxon>
        <taxon>Eurotiomycetes</taxon>
        <taxon>Eurotiomycetidae</taxon>
        <taxon>Eurotiales</taxon>
        <taxon>Aspergillaceae</taxon>
        <taxon>Aspergillus</taxon>
        <taxon>Aspergillus subgen. Circumdati</taxon>
    </lineage>
</organism>
<reference evidence="1" key="1">
    <citation type="submission" date="2018-02" db="EMBL/GenBank/DDBJ databases">
        <title>The genomes of Aspergillus section Nigri reveals drivers in fungal speciation.</title>
        <authorList>
            <consortium name="DOE Joint Genome Institute"/>
            <person name="Vesth T.C."/>
            <person name="Nybo J."/>
            <person name="Theobald S."/>
            <person name="Brandl J."/>
            <person name="Frisvad J.C."/>
            <person name="Nielsen K.F."/>
            <person name="Lyhne E.K."/>
            <person name="Kogle M.E."/>
            <person name="Kuo A."/>
            <person name="Riley R."/>
            <person name="Clum A."/>
            <person name="Nolan M."/>
            <person name="Lipzen A."/>
            <person name="Salamov A."/>
            <person name="Henrissat B."/>
            <person name="Wiebenga A."/>
            <person name="De vries R.P."/>
            <person name="Grigoriev I.V."/>
            <person name="Mortensen U.H."/>
            <person name="Andersen M.R."/>
            <person name="Baker S.E."/>
        </authorList>
    </citation>
    <scope>NUCLEOTIDE SEQUENCE</scope>
    <source>
        <strain evidence="1">CBS 121060</strain>
    </source>
</reference>
<gene>
    <name evidence="1" type="ORF">BO66DRAFT_458640</name>
</gene>
<sequence length="551" mass="59850">MAARLPEQTTGELPPESPLWTYDIANGKALNAGLPKLPGLNVEIFFGEKNNRPRWLIVPAPWTVLPKETTPGGTGLEEKRADPKNPKFNGEEIFCWEFDPPSEQKGDRALYRHAYDALREALRNPKFREEARDYIQQRFSDLMQNREDVLPRLPMPPDGRPSLKRQEAIPDAASPQYSWFDRPMLVSKPGSAISAGNPFPGIAPPAPTFEATSPSYEYDDDDPGEAANPAPIPGPSDGDTETHAEVADEGGLYTTQPSALLSNQENIPKSKLPGPIPTTQTGQQVPKEAAAAPPPPPPPPRKLPDPLPTNQAGQQASKQAPPPPPQGPNPIPTNQDKQQVSNPPPAPEQEGEEEEELEEETRRSISSDDTSVIDTETSPWHNPEYTDQLVQEAADKLLKNAEAYWPPERIHRRMRMWSGVEIHDRTTIGLEGQIDQLPPFPGKFDPAADAVGTLKRKRGRAPKAAAAAAAGAAADSSKQAAPGDGDGNGDGDGGGDGDGDGDQAPQAAAKGAPKRDAFYINTRTHGSFPQTARRGRRSKRISRMNKKKKKK</sequence>
<keyword evidence="2" id="KW-1185">Reference proteome</keyword>
<evidence type="ECO:0000313" key="2">
    <source>
        <dbReference type="Proteomes" id="UP000249661"/>
    </source>
</evidence>